<dbReference type="InterPro" id="IPR013098">
    <property type="entry name" value="Ig_I-set"/>
</dbReference>
<evidence type="ECO:0000256" key="3">
    <source>
        <dbReference type="ARBA" id="ARBA00022729"/>
    </source>
</evidence>
<feature type="domain" description="Ig-like" evidence="11">
    <location>
        <begin position="85"/>
        <end position="172"/>
    </location>
</feature>
<evidence type="ECO:0000313" key="13">
    <source>
        <dbReference type="Proteomes" id="UP000318571"/>
    </source>
</evidence>
<evidence type="ECO:0000256" key="2">
    <source>
        <dbReference type="ARBA" id="ARBA00022475"/>
    </source>
</evidence>
<dbReference type="GO" id="GO:0005886">
    <property type="term" value="C:plasma membrane"/>
    <property type="evidence" value="ECO:0007669"/>
    <property type="project" value="UniProtKB-SubCell"/>
</dbReference>
<dbReference type="SMART" id="SM00408">
    <property type="entry name" value="IGc2"/>
    <property type="match status" value="3"/>
</dbReference>
<evidence type="ECO:0000256" key="1">
    <source>
        <dbReference type="ARBA" id="ARBA00004236"/>
    </source>
</evidence>
<dbReference type="FunFam" id="2.60.40.10:FF:000328">
    <property type="entry name" value="CLUMA_CG000981, isoform A"/>
    <property type="match status" value="1"/>
</dbReference>
<keyword evidence="7" id="KW-0325">Glycoprotein</keyword>
<dbReference type="PROSITE" id="PS50835">
    <property type="entry name" value="IG_LIKE"/>
    <property type="match status" value="3"/>
</dbReference>
<protein>
    <recommendedName>
        <fullName evidence="11">Ig-like domain-containing protein</fullName>
    </recommendedName>
</protein>
<keyword evidence="3" id="KW-0732">Signal</keyword>
<dbReference type="InterPro" id="IPR003599">
    <property type="entry name" value="Ig_sub"/>
</dbReference>
<dbReference type="PANTHER" id="PTHR12231:SF157">
    <property type="entry name" value="DPR-INTERACTING PROTEIN EPSILON-RELATED"/>
    <property type="match status" value="1"/>
</dbReference>
<dbReference type="AlphaFoldDB" id="A0A553NQF3"/>
<evidence type="ECO:0000259" key="11">
    <source>
        <dbReference type="PROSITE" id="PS50835"/>
    </source>
</evidence>
<dbReference type="InterPro" id="IPR013783">
    <property type="entry name" value="Ig-like_fold"/>
</dbReference>
<dbReference type="SUPFAM" id="SSF48726">
    <property type="entry name" value="Immunoglobulin"/>
    <property type="match status" value="3"/>
</dbReference>
<evidence type="ECO:0000256" key="4">
    <source>
        <dbReference type="ARBA" id="ARBA00022737"/>
    </source>
</evidence>
<dbReference type="InterPro" id="IPR036179">
    <property type="entry name" value="Ig-like_dom_sf"/>
</dbReference>
<feature type="domain" description="Ig-like" evidence="11">
    <location>
        <begin position="182"/>
        <end position="277"/>
    </location>
</feature>
<keyword evidence="5 10" id="KW-0472">Membrane</keyword>
<dbReference type="Pfam" id="PF07679">
    <property type="entry name" value="I-set"/>
    <property type="match status" value="1"/>
</dbReference>
<dbReference type="EMBL" id="VCGU01000011">
    <property type="protein sequence ID" value="TRY67668.1"/>
    <property type="molecule type" value="Genomic_DNA"/>
</dbReference>
<evidence type="ECO:0000256" key="8">
    <source>
        <dbReference type="ARBA" id="ARBA00023319"/>
    </source>
</evidence>
<keyword evidence="10" id="KW-0812">Transmembrane</keyword>
<comment type="caution">
    <text evidence="12">The sequence shown here is derived from an EMBL/GenBank/DDBJ whole genome shotgun (WGS) entry which is preliminary data.</text>
</comment>
<keyword evidence="6" id="KW-1015">Disulfide bond</keyword>
<reference evidence="12 13" key="1">
    <citation type="journal article" date="2018" name="Nat. Ecol. Evol.">
        <title>Genomic signatures of mitonuclear coevolution across populations of Tigriopus californicus.</title>
        <authorList>
            <person name="Barreto F.S."/>
            <person name="Watson E.T."/>
            <person name="Lima T.G."/>
            <person name="Willett C.S."/>
            <person name="Edmands S."/>
            <person name="Li W."/>
            <person name="Burton R.S."/>
        </authorList>
    </citation>
    <scope>NUCLEOTIDE SEQUENCE [LARGE SCALE GENOMIC DNA]</scope>
    <source>
        <strain evidence="12 13">San Diego</strain>
    </source>
</reference>
<keyword evidence="13" id="KW-1185">Reference proteome</keyword>
<evidence type="ECO:0000256" key="6">
    <source>
        <dbReference type="ARBA" id="ARBA00023157"/>
    </source>
</evidence>
<evidence type="ECO:0000256" key="10">
    <source>
        <dbReference type="SAM" id="Phobius"/>
    </source>
</evidence>
<sequence length="400" mass="44938">MLTCTVKNLESHKVAWIHYDRSAILTVQNHVITRNPRIAVSQEGHQTWNLIIKNVQTADQGAYMCQINTAKAKTRLGFLNVVVPPRIEDSLSSGDKVRTEGSNVTLECTARGSPPPKVTWKRENGLNINTDKSQNISVPHVEGEMLRLYKVSRLDMGAYMCIASNGVPPAVSKRIHLGIDFPPMMWIPAQQTSAISGNSITLTCFVEAHPEALTFWEHDGRMIQSGRRVYMTNKPGTPKYKVEMKLTITTLERGDFGNYKCIAKNPRGQTDGSITLTEEIPPTTTTLEPSTTAFVPTTTATTTHNPRKRKKHEFFNGLTNNEQDDFSSNDDPTNTKYHNEEQYQPHSTNGYESNSWFNARSSSSSSFPRNQLVLGYIYPLPILIPTLPVLMGFFQISWFK</sequence>
<keyword evidence="2" id="KW-1003">Cell membrane</keyword>
<dbReference type="InterPro" id="IPR007110">
    <property type="entry name" value="Ig-like_dom"/>
</dbReference>
<dbReference type="FunFam" id="2.60.40.10:FF:000032">
    <property type="entry name" value="palladin isoform X1"/>
    <property type="match status" value="1"/>
</dbReference>
<accession>A0A553NQF3</accession>
<dbReference type="SMART" id="SM00409">
    <property type="entry name" value="IG"/>
    <property type="match status" value="3"/>
</dbReference>
<keyword evidence="10" id="KW-1133">Transmembrane helix</keyword>
<dbReference type="Pfam" id="PF13927">
    <property type="entry name" value="Ig_3"/>
    <property type="match status" value="2"/>
</dbReference>
<dbReference type="GO" id="GO:0043005">
    <property type="term" value="C:neuron projection"/>
    <property type="evidence" value="ECO:0007669"/>
    <property type="project" value="TreeGrafter"/>
</dbReference>
<evidence type="ECO:0000256" key="9">
    <source>
        <dbReference type="SAM" id="MobiDB-lite"/>
    </source>
</evidence>
<keyword evidence="4" id="KW-0677">Repeat</keyword>
<dbReference type="OMA" id="NYWTRDD"/>
<comment type="subcellular location">
    <subcellularLocation>
        <location evidence="1">Cell membrane</location>
    </subcellularLocation>
</comment>
<proteinExistence type="predicted"/>
<dbReference type="InterPro" id="IPR003598">
    <property type="entry name" value="Ig_sub2"/>
</dbReference>
<dbReference type="Proteomes" id="UP000318571">
    <property type="component" value="Chromosome 4"/>
</dbReference>
<name>A0A553NQF3_TIGCA</name>
<evidence type="ECO:0000313" key="12">
    <source>
        <dbReference type="EMBL" id="TRY67668.1"/>
    </source>
</evidence>
<organism evidence="12 13">
    <name type="scientific">Tigriopus californicus</name>
    <name type="common">Marine copepod</name>
    <dbReference type="NCBI Taxonomy" id="6832"/>
    <lineage>
        <taxon>Eukaryota</taxon>
        <taxon>Metazoa</taxon>
        <taxon>Ecdysozoa</taxon>
        <taxon>Arthropoda</taxon>
        <taxon>Crustacea</taxon>
        <taxon>Multicrustacea</taxon>
        <taxon>Hexanauplia</taxon>
        <taxon>Copepoda</taxon>
        <taxon>Harpacticoida</taxon>
        <taxon>Harpacticidae</taxon>
        <taxon>Tigriopus</taxon>
    </lineage>
</organism>
<gene>
    <name evidence="12" type="ORF">TCAL_03099</name>
</gene>
<dbReference type="PANTHER" id="PTHR12231">
    <property type="entry name" value="CTX-RELATED TYPE I TRANSMEMBRANE PROTEIN"/>
    <property type="match status" value="1"/>
</dbReference>
<dbReference type="STRING" id="6832.A0A553NQF3"/>
<feature type="region of interest" description="Disordered" evidence="9">
    <location>
        <begin position="297"/>
        <end position="351"/>
    </location>
</feature>
<feature type="transmembrane region" description="Helical" evidence="10">
    <location>
        <begin position="373"/>
        <end position="394"/>
    </location>
</feature>
<dbReference type="Gene3D" id="2.60.40.10">
    <property type="entry name" value="Immunoglobulins"/>
    <property type="match status" value="3"/>
</dbReference>
<feature type="domain" description="Ig-like" evidence="11">
    <location>
        <begin position="1"/>
        <end position="77"/>
    </location>
</feature>
<evidence type="ECO:0000256" key="5">
    <source>
        <dbReference type="ARBA" id="ARBA00023136"/>
    </source>
</evidence>
<keyword evidence="8" id="KW-0393">Immunoglobulin domain</keyword>
<dbReference type="InterPro" id="IPR051170">
    <property type="entry name" value="Neural/epithelial_adhesion"/>
</dbReference>
<evidence type="ECO:0000256" key="7">
    <source>
        <dbReference type="ARBA" id="ARBA00023180"/>
    </source>
</evidence>